<dbReference type="EMBL" id="SPNV01000147">
    <property type="protein sequence ID" value="KAF5859929.1"/>
    <property type="molecule type" value="Genomic_DNA"/>
</dbReference>
<dbReference type="AlphaFoldDB" id="A0A8H6A2S9"/>
<keyword evidence="2" id="KW-0802">TPR repeat</keyword>
<protein>
    <submittedName>
        <fullName evidence="3">Uncharacterized protein</fullName>
    </submittedName>
</protein>
<keyword evidence="1" id="KW-0677">Repeat</keyword>
<evidence type="ECO:0000256" key="2">
    <source>
        <dbReference type="ARBA" id="ARBA00022803"/>
    </source>
</evidence>
<dbReference type="PANTHER" id="PTHR45641">
    <property type="entry name" value="TETRATRICOPEPTIDE REPEAT PROTEIN (AFU_ORTHOLOGUE AFUA_6G03870)"/>
    <property type="match status" value="1"/>
</dbReference>
<dbReference type="Gene3D" id="1.25.40.10">
    <property type="entry name" value="Tetratricopeptide repeat domain"/>
    <property type="match status" value="1"/>
</dbReference>
<sequence length="201" mass="22513">MNNLGIIHRRQGALEQAEATYQQALTAGLKAFGLDHMVVLDTLNNLGCLYDGMGQLIKAKHMYKRAMTGREKTVGPEDISSLDMASNFGALYQALGKHRKAQNLYKRAFEGYEKLLGHHHSKAQQAEFGLIGSTYRSLSAQESLDPKSHMWKETGHGMVDTFFLSKLQSHLFVSHELRLTKFFNGLRHLVTKLIQAALGLI</sequence>
<comment type="caution">
    <text evidence="3">The sequence shown here is derived from an EMBL/GenBank/DDBJ whole genome shotgun (WGS) entry which is preliminary data.</text>
</comment>
<dbReference type="Pfam" id="PF13424">
    <property type="entry name" value="TPR_12"/>
    <property type="match status" value="1"/>
</dbReference>
<accession>A0A8H6A2S9</accession>
<dbReference type="InterPro" id="IPR011990">
    <property type="entry name" value="TPR-like_helical_dom_sf"/>
</dbReference>
<dbReference type="PANTHER" id="PTHR45641:SF19">
    <property type="entry name" value="NEPHROCYSTIN-3"/>
    <property type="match status" value="1"/>
</dbReference>
<dbReference type="SUPFAM" id="SSF48452">
    <property type="entry name" value="TPR-like"/>
    <property type="match status" value="1"/>
</dbReference>
<keyword evidence="4" id="KW-1185">Reference proteome</keyword>
<proteinExistence type="predicted"/>
<evidence type="ECO:0000313" key="4">
    <source>
        <dbReference type="Proteomes" id="UP000541154"/>
    </source>
</evidence>
<name>A0A8H6A2S9_PETAA</name>
<gene>
    <name evidence="3" type="ORF">ETB97_002188</name>
</gene>
<organism evidence="3 4">
    <name type="scientific">Petromyces alliaceus</name>
    <name type="common">Aspergillus alliaceus</name>
    <dbReference type="NCBI Taxonomy" id="209559"/>
    <lineage>
        <taxon>Eukaryota</taxon>
        <taxon>Fungi</taxon>
        <taxon>Dikarya</taxon>
        <taxon>Ascomycota</taxon>
        <taxon>Pezizomycotina</taxon>
        <taxon>Eurotiomycetes</taxon>
        <taxon>Eurotiomycetidae</taxon>
        <taxon>Eurotiales</taxon>
        <taxon>Aspergillaceae</taxon>
        <taxon>Aspergillus</taxon>
        <taxon>Aspergillus subgen. Circumdati</taxon>
    </lineage>
</organism>
<reference evidence="3 4" key="1">
    <citation type="submission" date="2019-04" db="EMBL/GenBank/DDBJ databases">
        <title>Aspergillus burnettii sp. nov., novel species from soil in southeast Queensland.</title>
        <authorList>
            <person name="Gilchrist C.L.M."/>
            <person name="Pitt J.I."/>
            <person name="Lange L."/>
            <person name="Lacey H.J."/>
            <person name="Vuong D."/>
            <person name="Midgley D.J."/>
            <person name="Greenfield P."/>
            <person name="Bradbury M."/>
            <person name="Lacey E."/>
            <person name="Busk P.K."/>
            <person name="Pilgaard B."/>
            <person name="Chooi Y.H."/>
            <person name="Piggott A.M."/>
        </authorList>
    </citation>
    <scope>NUCLEOTIDE SEQUENCE [LARGE SCALE GENOMIC DNA]</scope>
    <source>
        <strain evidence="3 4">FRR 5400</strain>
    </source>
</reference>
<dbReference type="Pfam" id="PF13374">
    <property type="entry name" value="TPR_10"/>
    <property type="match status" value="1"/>
</dbReference>
<evidence type="ECO:0000313" key="3">
    <source>
        <dbReference type="EMBL" id="KAF5859929.1"/>
    </source>
</evidence>
<dbReference type="Proteomes" id="UP000541154">
    <property type="component" value="Unassembled WGS sequence"/>
</dbReference>
<evidence type="ECO:0000256" key="1">
    <source>
        <dbReference type="ARBA" id="ARBA00022737"/>
    </source>
</evidence>